<name>A0A3N1HAA0_9PSEU</name>
<organism evidence="1 2">
    <name type="scientific">Saccharothrix texasensis</name>
    <dbReference type="NCBI Taxonomy" id="103734"/>
    <lineage>
        <taxon>Bacteria</taxon>
        <taxon>Bacillati</taxon>
        <taxon>Actinomycetota</taxon>
        <taxon>Actinomycetes</taxon>
        <taxon>Pseudonocardiales</taxon>
        <taxon>Pseudonocardiaceae</taxon>
        <taxon>Saccharothrix</taxon>
    </lineage>
</organism>
<dbReference type="EMBL" id="RJKM01000001">
    <property type="protein sequence ID" value="ROP39447.1"/>
    <property type="molecule type" value="Genomic_DNA"/>
</dbReference>
<accession>A0A3N1HAA0</accession>
<evidence type="ECO:0000313" key="1">
    <source>
        <dbReference type="EMBL" id="ROP39447.1"/>
    </source>
</evidence>
<gene>
    <name evidence="1" type="ORF">EDD40_4834</name>
</gene>
<comment type="caution">
    <text evidence="1">The sequence shown here is derived from an EMBL/GenBank/DDBJ whole genome shotgun (WGS) entry which is preliminary data.</text>
</comment>
<reference evidence="1 2" key="1">
    <citation type="submission" date="2018-11" db="EMBL/GenBank/DDBJ databases">
        <title>Sequencing the genomes of 1000 actinobacteria strains.</title>
        <authorList>
            <person name="Klenk H.-P."/>
        </authorList>
    </citation>
    <scope>NUCLEOTIDE SEQUENCE [LARGE SCALE GENOMIC DNA]</scope>
    <source>
        <strain evidence="1 2">DSM 44231</strain>
    </source>
</reference>
<dbReference type="OrthoDB" id="3285202at2"/>
<dbReference type="Proteomes" id="UP000268727">
    <property type="component" value="Unassembled WGS sequence"/>
</dbReference>
<evidence type="ECO:0000313" key="2">
    <source>
        <dbReference type="Proteomes" id="UP000268727"/>
    </source>
</evidence>
<sequence>MTEPELVIRVAGPAAEEGRLPLAEVARVAGELQATLERIAMALRGSENVPGRRPQDIVNAVRLELTGFSQGSAILEVSPPAGAMIPHDLLDQSVDLLMTGIESIHSAQRSHPEVFGKQVLDGFVRLSGGISPRSVRTIEITRRDGRTVTIDDEFRRAARSARNAGDRSEVTIVGRLHMGDFAPAALRCRVDTLSNSVPCTFDESLTDDVLNAMGAMVVATGIAELLPDGRVRSLDLLGLTQVNEAKRASIDKLTQQQGITPLRSVTDFATVQDVSDEEFEQFIRDALSARRE</sequence>
<keyword evidence="2" id="KW-1185">Reference proteome</keyword>
<proteinExistence type="predicted"/>
<dbReference type="AlphaFoldDB" id="A0A3N1HAA0"/>
<protein>
    <submittedName>
        <fullName evidence="1">Uncharacterized protein</fullName>
    </submittedName>
</protein>
<dbReference type="RefSeq" id="WP_148088899.1">
    <property type="nucleotide sequence ID" value="NZ_RJKM01000001.1"/>
</dbReference>